<evidence type="ECO:0000313" key="2">
    <source>
        <dbReference type="Proteomes" id="UP000527143"/>
    </source>
</evidence>
<comment type="caution">
    <text evidence="1">The sequence shown here is derived from an EMBL/GenBank/DDBJ whole genome shotgun (WGS) entry which is preliminary data.</text>
</comment>
<proteinExistence type="predicted"/>
<dbReference type="EMBL" id="JACIJF010000003">
    <property type="protein sequence ID" value="MBB5710381.1"/>
    <property type="molecule type" value="Genomic_DNA"/>
</dbReference>
<keyword evidence="2" id="KW-1185">Reference proteome</keyword>
<gene>
    <name evidence="1" type="ORF">FHT02_001609</name>
</gene>
<evidence type="ECO:0000313" key="1">
    <source>
        <dbReference type="EMBL" id="MBB5710381.1"/>
    </source>
</evidence>
<evidence type="ECO:0008006" key="3">
    <source>
        <dbReference type="Google" id="ProtNLM"/>
    </source>
</evidence>
<sequence length="132" mass="14663">MSANYSFLVEPERDLVRITMGGLFGPDDIQGFLAARKAAHAKLICPRNAHLTLVDSREMKIQSQDMVTAFQGVLATPEYRSRRLAFVIGRTLARSQLLRALSGRGAYCFETFLEAEAWLFSPADEAPLRVAS</sequence>
<dbReference type="RefSeq" id="WP_184086216.1">
    <property type="nucleotide sequence ID" value="NZ_JACIJF010000003.1"/>
</dbReference>
<protein>
    <recommendedName>
        <fullName evidence="3">STAS/SEC14 domain-containing protein</fullName>
    </recommendedName>
</protein>
<accession>A0A840YPS4</accession>
<name>A0A840YPS4_9SPHN</name>
<dbReference type="Proteomes" id="UP000527143">
    <property type="component" value="Unassembled WGS sequence"/>
</dbReference>
<reference evidence="1 2" key="1">
    <citation type="submission" date="2020-08" db="EMBL/GenBank/DDBJ databases">
        <title>Genomic Encyclopedia of Type Strains, Phase IV (KMG-IV): sequencing the most valuable type-strain genomes for metagenomic binning, comparative biology and taxonomic classification.</title>
        <authorList>
            <person name="Goeker M."/>
        </authorList>
    </citation>
    <scope>NUCLEOTIDE SEQUENCE [LARGE SCALE GENOMIC DNA]</scope>
    <source>
        <strain evidence="1 2">DSM 26736</strain>
    </source>
</reference>
<organism evidence="1 2">
    <name type="scientific">Sphingomonas xinjiangensis</name>
    <dbReference type="NCBI Taxonomy" id="643568"/>
    <lineage>
        <taxon>Bacteria</taxon>
        <taxon>Pseudomonadati</taxon>
        <taxon>Pseudomonadota</taxon>
        <taxon>Alphaproteobacteria</taxon>
        <taxon>Sphingomonadales</taxon>
        <taxon>Sphingomonadaceae</taxon>
        <taxon>Sphingomonas</taxon>
    </lineage>
</organism>
<dbReference type="AlphaFoldDB" id="A0A840YPS4"/>